<name>A0A7W9LKD1_9ACTN</name>
<comment type="caution">
    <text evidence="1">The sequence shown here is derived from an EMBL/GenBank/DDBJ whole genome shotgun (WGS) entry which is preliminary data.</text>
</comment>
<accession>A0A7W9LKD1</accession>
<dbReference type="AlphaFoldDB" id="A0A7W9LKD1"/>
<evidence type="ECO:0000313" key="2">
    <source>
        <dbReference type="Proteomes" id="UP000542813"/>
    </source>
</evidence>
<sequence>MQHNIIIMRNAIDLAKSVAARGDLSKRRPVHVETLSNAQALRSLQVQVTQLTDALSAAVAELEDLRRLSR</sequence>
<proteinExistence type="predicted"/>
<dbReference type="EMBL" id="JACHMM010000001">
    <property type="protein sequence ID" value="MBB5786944.1"/>
    <property type="molecule type" value="Genomic_DNA"/>
</dbReference>
<evidence type="ECO:0000313" key="1">
    <source>
        <dbReference type="EMBL" id="MBB5786944.1"/>
    </source>
</evidence>
<dbReference type="Proteomes" id="UP000542813">
    <property type="component" value="Unassembled WGS sequence"/>
</dbReference>
<protein>
    <submittedName>
        <fullName evidence="1">Uncharacterized protein</fullName>
    </submittedName>
</protein>
<gene>
    <name evidence="1" type="ORF">HD601_001519</name>
</gene>
<reference evidence="1 2" key="1">
    <citation type="submission" date="2020-08" db="EMBL/GenBank/DDBJ databases">
        <title>Sequencing the genomes of 1000 actinobacteria strains.</title>
        <authorList>
            <person name="Klenk H.-P."/>
        </authorList>
    </citation>
    <scope>NUCLEOTIDE SEQUENCE [LARGE SCALE GENOMIC DNA]</scope>
    <source>
        <strain evidence="1 2">DSM 102122</strain>
    </source>
</reference>
<keyword evidence="2" id="KW-1185">Reference proteome</keyword>
<organism evidence="1 2">
    <name type="scientific">Jiangella mangrovi</name>
    <dbReference type="NCBI Taxonomy" id="1524084"/>
    <lineage>
        <taxon>Bacteria</taxon>
        <taxon>Bacillati</taxon>
        <taxon>Actinomycetota</taxon>
        <taxon>Actinomycetes</taxon>
        <taxon>Jiangellales</taxon>
        <taxon>Jiangellaceae</taxon>
        <taxon>Jiangella</taxon>
    </lineage>
</organism>
<dbReference type="RefSeq" id="WP_184820685.1">
    <property type="nucleotide sequence ID" value="NZ_JACHMM010000001.1"/>
</dbReference>